<feature type="domain" description="Thioredoxin" evidence="1">
    <location>
        <begin position="1"/>
        <end position="133"/>
    </location>
</feature>
<dbReference type="CDD" id="cd02966">
    <property type="entry name" value="TlpA_like_family"/>
    <property type="match status" value="1"/>
</dbReference>
<evidence type="ECO:0000259" key="1">
    <source>
        <dbReference type="PROSITE" id="PS51352"/>
    </source>
</evidence>
<dbReference type="InterPro" id="IPR013766">
    <property type="entry name" value="Thioredoxin_domain"/>
</dbReference>
<evidence type="ECO:0000313" key="2">
    <source>
        <dbReference type="EMBL" id="GIQ88459.1"/>
    </source>
</evidence>
<organism evidence="2 3">
    <name type="scientific">Kipferlia bialata</name>
    <dbReference type="NCBI Taxonomy" id="797122"/>
    <lineage>
        <taxon>Eukaryota</taxon>
        <taxon>Metamonada</taxon>
        <taxon>Carpediemonas-like organisms</taxon>
        <taxon>Kipferlia</taxon>
    </lineage>
</organism>
<dbReference type="Gene3D" id="3.40.30.10">
    <property type="entry name" value="Glutaredoxin"/>
    <property type="match status" value="1"/>
</dbReference>
<comment type="caution">
    <text evidence="2">The sequence shown here is derived from an EMBL/GenBank/DDBJ whole genome shotgun (WGS) entry which is preliminary data.</text>
</comment>
<dbReference type="InterPro" id="IPR036249">
    <property type="entry name" value="Thioredoxin-like_sf"/>
</dbReference>
<dbReference type="PANTHER" id="PTHR42852:SF18">
    <property type="entry name" value="CHROMOSOME UNDETERMINED SCAFFOLD_47, WHOLE GENOME SHOTGUN SEQUENCE"/>
    <property type="match status" value="1"/>
</dbReference>
<protein>
    <recommendedName>
        <fullName evidence="1">Thioredoxin domain-containing protein</fullName>
    </recommendedName>
</protein>
<dbReference type="EMBL" id="BDIP01004084">
    <property type="protein sequence ID" value="GIQ88459.1"/>
    <property type="molecule type" value="Genomic_DNA"/>
</dbReference>
<sequence length="382" mass="41376">MHKLPDLSTIRYVNQLGTLRPGMPVMVECFATWCSPCQAMIPHLARMASEFRNVYILAVSVQREDVVADAVKQNPLMRQYNVGIDFGAVRTLTRAMGSRMIPFGMVFDNQGMLVHHGDPSTGEFERQLRQVNGTSTRGRAPVPEPRREPVRMAGGTCSGGVCTLPPPQQPTCSEGVCTLPPTQPASTTGCCRARAPPSPYSATVTPSFTGERSIDQLTELPTLGSPFSPSAPQSRTKFTYTPGDYVVGAVVELSFKGFVSTFWPIYRSMVTDLNEANVIAACRQKYGRALGRRPFLQLPPSLDHRVVGLAAYTGDILDAVRVVFRGPGGEISRAKWPCKLGEGDLGTEHVVSGGGSVVGWVMNLEHPGWTGPCYSGIKALCE</sequence>
<evidence type="ECO:0000313" key="3">
    <source>
        <dbReference type="Proteomes" id="UP000265618"/>
    </source>
</evidence>
<gene>
    <name evidence="2" type="ORF">KIPB_010708</name>
</gene>
<reference evidence="2 3" key="1">
    <citation type="journal article" date="2018" name="PLoS ONE">
        <title>The draft genome of Kipferlia bialata reveals reductive genome evolution in fornicate parasites.</title>
        <authorList>
            <person name="Tanifuji G."/>
            <person name="Takabayashi S."/>
            <person name="Kume K."/>
            <person name="Takagi M."/>
            <person name="Nakayama T."/>
            <person name="Kamikawa R."/>
            <person name="Inagaki Y."/>
            <person name="Hashimoto T."/>
        </authorList>
    </citation>
    <scope>NUCLEOTIDE SEQUENCE [LARGE SCALE GENOMIC DNA]</scope>
    <source>
        <strain evidence="2">NY0173</strain>
    </source>
</reference>
<dbReference type="AlphaFoldDB" id="A0A9K3D6X3"/>
<keyword evidence="3" id="KW-1185">Reference proteome</keyword>
<dbReference type="PROSITE" id="PS51352">
    <property type="entry name" value="THIOREDOXIN_2"/>
    <property type="match status" value="1"/>
</dbReference>
<dbReference type="Proteomes" id="UP000265618">
    <property type="component" value="Unassembled WGS sequence"/>
</dbReference>
<name>A0A9K3D6X3_9EUKA</name>
<accession>A0A9K3D6X3</accession>
<dbReference type="InterPro" id="IPR050553">
    <property type="entry name" value="Thioredoxin_ResA/DsbE_sf"/>
</dbReference>
<dbReference type="OrthoDB" id="2121326at2759"/>
<dbReference type="Pfam" id="PF00085">
    <property type="entry name" value="Thioredoxin"/>
    <property type="match status" value="1"/>
</dbReference>
<dbReference type="PANTHER" id="PTHR42852">
    <property type="entry name" value="THIOL:DISULFIDE INTERCHANGE PROTEIN DSBE"/>
    <property type="match status" value="1"/>
</dbReference>
<proteinExistence type="predicted"/>
<dbReference type="SUPFAM" id="SSF52833">
    <property type="entry name" value="Thioredoxin-like"/>
    <property type="match status" value="1"/>
</dbReference>